<comment type="caution">
    <text evidence="2">The sequence shown here is derived from an EMBL/GenBank/DDBJ whole genome shotgun (WGS) entry which is preliminary data.</text>
</comment>
<accession>A0ABS9U024</accession>
<proteinExistence type="predicted"/>
<gene>
    <name evidence="2" type="ORF">L0M17_07665</name>
</gene>
<keyword evidence="3" id="KW-1185">Reference proteome</keyword>
<dbReference type="RefSeq" id="WP_241053327.1">
    <property type="nucleotide sequence ID" value="NZ_JAKZBV010000001.1"/>
</dbReference>
<dbReference type="Proteomes" id="UP001202922">
    <property type="component" value="Unassembled WGS sequence"/>
</dbReference>
<organism evidence="2 3">
    <name type="scientific">Sinomonas terrae</name>
    <dbReference type="NCBI Taxonomy" id="2908838"/>
    <lineage>
        <taxon>Bacteria</taxon>
        <taxon>Bacillati</taxon>
        <taxon>Actinomycetota</taxon>
        <taxon>Actinomycetes</taxon>
        <taxon>Micrococcales</taxon>
        <taxon>Micrococcaceae</taxon>
        <taxon>Sinomonas</taxon>
    </lineage>
</organism>
<protein>
    <submittedName>
        <fullName evidence="2">Uncharacterized protein</fullName>
    </submittedName>
</protein>
<evidence type="ECO:0000313" key="2">
    <source>
        <dbReference type="EMBL" id="MCH6469862.1"/>
    </source>
</evidence>
<reference evidence="2 3" key="1">
    <citation type="submission" date="2022-03" db="EMBL/GenBank/DDBJ databases">
        <title>Sinomonas sp. isolated from a soil.</title>
        <authorList>
            <person name="Han J."/>
            <person name="Kim D.-U."/>
        </authorList>
    </citation>
    <scope>NUCLEOTIDE SEQUENCE [LARGE SCALE GENOMIC DNA]</scope>
    <source>
        <strain evidence="2 3">5-5</strain>
    </source>
</reference>
<evidence type="ECO:0000313" key="3">
    <source>
        <dbReference type="Proteomes" id="UP001202922"/>
    </source>
</evidence>
<feature type="region of interest" description="Disordered" evidence="1">
    <location>
        <begin position="74"/>
        <end position="100"/>
    </location>
</feature>
<sequence length="100" mass="10685">MTGCTSEDTQARLTRRAIDHAGLSAGEVWVNYFGLTGTVGEFEVDAYLNGLLALPAIQRDLLSHAVNELLQGTPGALRAPYSRTPGGECPPTWREGPEDG</sequence>
<evidence type="ECO:0000256" key="1">
    <source>
        <dbReference type="SAM" id="MobiDB-lite"/>
    </source>
</evidence>
<name>A0ABS9U024_9MICC</name>
<dbReference type="EMBL" id="JAKZBV010000001">
    <property type="protein sequence ID" value="MCH6469862.1"/>
    <property type="molecule type" value="Genomic_DNA"/>
</dbReference>